<evidence type="ECO:0000259" key="7">
    <source>
        <dbReference type="PROSITE" id="PS50893"/>
    </source>
</evidence>
<dbReference type="InterPro" id="IPR050166">
    <property type="entry name" value="ABC_transporter_ATP-bind"/>
</dbReference>
<evidence type="ECO:0000256" key="5">
    <source>
        <dbReference type="ARBA" id="ARBA00022967"/>
    </source>
</evidence>
<keyword evidence="6" id="KW-0472">Membrane</keyword>
<dbReference type="AlphaFoldDB" id="A0A919VZ66"/>
<comment type="caution">
    <text evidence="8">The sequence shown here is derived from an EMBL/GenBank/DDBJ whole genome shotgun (WGS) entry which is preliminary data.</text>
</comment>
<evidence type="ECO:0000256" key="2">
    <source>
        <dbReference type="ARBA" id="ARBA00022475"/>
    </source>
</evidence>
<evidence type="ECO:0000256" key="1">
    <source>
        <dbReference type="ARBA" id="ARBA00022448"/>
    </source>
</evidence>
<reference evidence="8 9" key="1">
    <citation type="submission" date="2021-03" db="EMBL/GenBank/DDBJ databases">
        <title>Whole genome shotgun sequence of Actinoplanes toevensis NBRC 105298.</title>
        <authorList>
            <person name="Komaki H."/>
            <person name="Tamura T."/>
        </authorList>
    </citation>
    <scope>NUCLEOTIDE SEQUENCE [LARGE SCALE GENOMIC DNA]</scope>
    <source>
        <strain evidence="8 9">NBRC 105298</strain>
    </source>
</reference>
<protein>
    <submittedName>
        <fullName evidence="8">Aliphatic sulfonates import ATP-binding protein SsuB 1</fullName>
    </submittedName>
</protein>
<gene>
    <name evidence="8" type="primary">ssuB1</name>
    <name evidence="8" type="ORF">Ato02nite_016000</name>
</gene>
<dbReference type="GO" id="GO:0005524">
    <property type="term" value="F:ATP binding"/>
    <property type="evidence" value="ECO:0007669"/>
    <property type="project" value="UniProtKB-KW"/>
</dbReference>
<dbReference type="GO" id="GO:0016887">
    <property type="term" value="F:ATP hydrolysis activity"/>
    <property type="evidence" value="ECO:0007669"/>
    <property type="project" value="InterPro"/>
</dbReference>
<evidence type="ECO:0000256" key="3">
    <source>
        <dbReference type="ARBA" id="ARBA00022741"/>
    </source>
</evidence>
<organism evidence="8 9">
    <name type="scientific">Paractinoplanes toevensis</name>
    <dbReference type="NCBI Taxonomy" id="571911"/>
    <lineage>
        <taxon>Bacteria</taxon>
        <taxon>Bacillati</taxon>
        <taxon>Actinomycetota</taxon>
        <taxon>Actinomycetes</taxon>
        <taxon>Micromonosporales</taxon>
        <taxon>Micromonosporaceae</taxon>
        <taxon>Paractinoplanes</taxon>
    </lineage>
</organism>
<dbReference type="InterPro" id="IPR003593">
    <property type="entry name" value="AAA+_ATPase"/>
</dbReference>
<name>A0A919VZ66_9ACTN</name>
<dbReference type="PANTHER" id="PTHR42788:SF17">
    <property type="entry name" value="ALIPHATIC SULFONATES IMPORT ATP-BINDING PROTEIN SSUB"/>
    <property type="match status" value="1"/>
</dbReference>
<dbReference type="RefSeq" id="WP_213005761.1">
    <property type="nucleotide sequence ID" value="NZ_BOQN01000019.1"/>
</dbReference>
<dbReference type="Proteomes" id="UP000677082">
    <property type="component" value="Unassembled WGS sequence"/>
</dbReference>
<keyword evidence="2" id="KW-1003">Cell membrane</keyword>
<evidence type="ECO:0000313" key="8">
    <source>
        <dbReference type="EMBL" id="GIM89807.1"/>
    </source>
</evidence>
<keyword evidence="9" id="KW-1185">Reference proteome</keyword>
<keyword evidence="4 8" id="KW-0067">ATP-binding</keyword>
<dbReference type="PANTHER" id="PTHR42788">
    <property type="entry name" value="TAURINE IMPORT ATP-BINDING PROTEIN-RELATED"/>
    <property type="match status" value="1"/>
</dbReference>
<dbReference type="PROSITE" id="PS50893">
    <property type="entry name" value="ABC_TRANSPORTER_2"/>
    <property type="match status" value="1"/>
</dbReference>
<dbReference type="EMBL" id="BOQN01000019">
    <property type="protein sequence ID" value="GIM89807.1"/>
    <property type="molecule type" value="Genomic_DNA"/>
</dbReference>
<dbReference type="InterPro" id="IPR003439">
    <property type="entry name" value="ABC_transporter-like_ATP-bd"/>
</dbReference>
<proteinExistence type="predicted"/>
<dbReference type="InterPro" id="IPR027417">
    <property type="entry name" value="P-loop_NTPase"/>
</dbReference>
<evidence type="ECO:0000256" key="4">
    <source>
        <dbReference type="ARBA" id="ARBA00022840"/>
    </source>
</evidence>
<dbReference type="Gene3D" id="3.40.50.300">
    <property type="entry name" value="P-loop containing nucleotide triphosphate hydrolases"/>
    <property type="match status" value="1"/>
</dbReference>
<dbReference type="Pfam" id="PF00005">
    <property type="entry name" value="ABC_tran"/>
    <property type="match status" value="1"/>
</dbReference>
<sequence length="234" mass="25433">MSPSAETVVDARGVRRVFDRAVLDGVDLQLRQGDFVALLGPSGTGKTTLLRILAGLDAADDGQVTVPRQRSVVFQEPRLIPARRVWRNVVLGSRNPRRDRKKAIAALTEVGLAAKSDAWPLTLSGGEAQRVALARALATEPGLLLLDEPFAALDALTRIKMHDLVAELIQRHNPAVLLVTHDVDEAILLADRILILADGSIDVDVAVDLEKPRRRSDPGFPELRAHLLERLGVS</sequence>
<dbReference type="InterPro" id="IPR017871">
    <property type="entry name" value="ABC_transporter-like_CS"/>
</dbReference>
<dbReference type="PROSITE" id="PS00211">
    <property type="entry name" value="ABC_TRANSPORTER_1"/>
    <property type="match status" value="1"/>
</dbReference>
<keyword evidence="5" id="KW-1278">Translocase</keyword>
<evidence type="ECO:0000256" key="6">
    <source>
        <dbReference type="ARBA" id="ARBA00023136"/>
    </source>
</evidence>
<dbReference type="SUPFAM" id="SSF52540">
    <property type="entry name" value="P-loop containing nucleoside triphosphate hydrolases"/>
    <property type="match status" value="1"/>
</dbReference>
<keyword evidence="3" id="KW-0547">Nucleotide-binding</keyword>
<dbReference type="SMART" id="SM00382">
    <property type="entry name" value="AAA"/>
    <property type="match status" value="1"/>
</dbReference>
<evidence type="ECO:0000313" key="9">
    <source>
        <dbReference type="Proteomes" id="UP000677082"/>
    </source>
</evidence>
<feature type="domain" description="ABC transporter" evidence="7">
    <location>
        <begin position="3"/>
        <end position="223"/>
    </location>
</feature>
<accession>A0A919VZ66</accession>
<keyword evidence="1" id="KW-0813">Transport</keyword>